<dbReference type="EMBL" id="JARAKH010000039">
    <property type="protein sequence ID" value="KAK8382342.1"/>
    <property type="molecule type" value="Genomic_DNA"/>
</dbReference>
<evidence type="ECO:0000256" key="4">
    <source>
        <dbReference type="ARBA" id="ARBA00023136"/>
    </source>
</evidence>
<dbReference type="FunFam" id="1.20.1740.10:FF:000052">
    <property type="entry name" value="Lysine histidine transporter-like 3"/>
    <property type="match status" value="1"/>
</dbReference>
<dbReference type="GO" id="GO:0015179">
    <property type="term" value="F:L-amino acid transmembrane transporter activity"/>
    <property type="evidence" value="ECO:0007669"/>
    <property type="project" value="TreeGrafter"/>
</dbReference>
<dbReference type="GO" id="GO:0005774">
    <property type="term" value="C:vacuolar membrane"/>
    <property type="evidence" value="ECO:0007669"/>
    <property type="project" value="TreeGrafter"/>
</dbReference>
<feature type="transmembrane region" description="Helical" evidence="5">
    <location>
        <begin position="385"/>
        <end position="407"/>
    </location>
</feature>
<organism evidence="7 8">
    <name type="scientific">Scylla paramamosain</name>
    <name type="common">Mud crab</name>
    <dbReference type="NCBI Taxonomy" id="85552"/>
    <lineage>
        <taxon>Eukaryota</taxon>
        <taxon>Metazoa</taxon>
        <taxon>Ecdysozoa</taxon>
        <taxon>Arthropoda</taxon>
        <taxon>Crustacea</taxon>
        <taxon>Multicrustacea</taxon>
        <taxon>Malacostraca</taxon>
        <taxon>Eumalacostraca</taxon>
        <taxon>Eucarida</taxon>
        <taxon>Decapoda</taxon>
        <taxon>Pleocyemata</taxon>
        <taxon>Brachyura</taxon>
        <taxon>Eubrachyura</taxon>
        <taxon>Portunoidea</taxon>
        <taxon>Portunidae</taxon>
        <taxon>Portuninae</taxon>
        <taxon>Scylla</taxon>
    </lineage>
</organism>
<dbReference type="PANTHER" id="PTHR22950:SF703">
    <property type="entry name" value="AMINO ACID TRANSPORTER TRANSMEMBRANE DOMAIN-CONTAINING PROTEIN"/>
    <property type="match status" value="1"/>
</dbReference>
<gene>
    <name evidence="7" type="ORF">O3P69_015338</name>
</gene>
<evidence type="ECO:0000313" key="7">
    <source>
        <dbReference type="EMBL" id="KAK8382342.1"/>
    </source>
</evidence>
<comment type="subcellular location">
    <subcellularLocation>
        <location evidence="1">Membrane</location>
        <topology evidence="1">Multi-pass membrane protein</topology>
    </subcellularLocation>
</comment>
<feature type="transmembrane region" description="Helical" evidence="5">
    <location>
        <begin position="143"/>
        <end position="163"/>
    </location>
</feature>
<protein>
    <recommendedName>
        <fullName evidence="6">Amino acid transporter transmembrane domain-containing protein</fullName>
    </recommendedName>
</protein>
<dbReference type="Pfam" id="PF01490">
    <property type="entry name" value="Aa_trans"/>
    <property type="match status" value="1"/>
</dbReference>
<name>A0AAW0T7C8_SCYPA</name>
<keyword evidence="8" id="KW-1185">Reference proteome</keyword>
<evidence type="ECO:0000313" key="8">
    <source>
        <dbReference type="Proteomes" id="UP001487740"/>
    </source>
</evidence>
<feature type="transmembrane region" description="Helical" evidence="5">
    <location>
        <begin position="428"/>
        <end position="450"/>
    </location>
</feature>
<feature type="transmembrane region" description="Helical" evidence="5">
    <location>
        <begin position="322"/>
        <end position="342"/>
    </location>
</feature>
<evidence type="ECO:0000256" key="5">
    <source>
        <dbReference type="SAM" id="Phobius"/>
    </source>
</evidence>
<feature type="transmembrane region" description="Helical" evidence="5">
    <location>
        <begin position="279"/>
        <end position="302"/>
    </location>
</feature>
<dbReference type="PANTHER" id="PTHR22950">
    <property type="entry name" value="AMINO ACID TRANSPORTER"/>
    <property type="match status" value="1"/>
</dbReference>
<feature type="transmembrane region" description="Helical" evidence="5">
    <location>
        <begin position="205"/>
        <end position="226"/>
    </location>
</feature>
<feature type="transmembrane region" description="Helical" evidence="5">
    <location>
        <begin position="246"/>
        <end position="267"/>
    </location>
</feature>
<dbReference type="AlphaFoldDB" id="A0AAW0T7C8"/>
<accession>A0AAW0T7C8</accession>
<proteinExistence type="predicted"/>
<keyword evidence="2 5" id="KW-0812">Transmembrane</keyword>
<evidence type="ECO:0000256" key="2">
    <source>
        <dbReference type="ARBA" id="ARBA00022692"/>
    </source>
</evidence>
<feature type="domain" description="Amino acid transporter transmembrane" evidence="6">
    <location>
        <begin position="57"/>
        <end position="447"/>
    </location>
</feature>
<feature type="transmembrane region" description="Helical" evidence="5">
    <location>
        <begin position="59"/>
        <end position="78"/>
    </location>
</feature>
<dbReference type="InterPro" id="IPR013057">
    <property type="entry name" value="AA_transpt_TM"/>
</dbReference>
<feature type="transmembrane region" description="Helical" evidence="5">
    <location>
        <begin position="175"/>
        <end position="193"/>
    </location>
</feature>
<keyword evidence="3 5" id="KW-1133">Transmembrane helix</keyword>
<comment type="caution">
    <text evidence="7">The sequence shown here is derived from an EMBL/GenBank/DDBJ whole genome shotgun (WGS) entry which is preliminary data.</text>
</comment>
<evidence type="ECO:0000256" key="3">
    <source>
        <dbReference type="ARBA" id="ARBA00022989"/>
    </source>
</evidence>
<feature type="transmembrane region" description="Helical" evidence="5">
    <location>
        <begin position="362"/>
        <end position="379"/>
    </location>
</feature>
<evidence type="ECO:0000256" key="1">
    <source>
        <dbReference type="ARBA" id="ARBA00004141"/>
    </source>
</evidence>
<reference evidence="7 8" key="1">
    <citation type="submission" date="2023-03" db="EMBL/GenBank/DDBJ databases">
        <title>High-quality genome of Scylla paramamosain provides insights in environmental adaptation.</title>
        <authorList>
            <person name="Zhang L."/>
        </authorList>
    </citation>
    <scope>NUCLEOTIDE SEQUENCE [LARGE SCALE GENOMIC DNA]</scope>
    <source>
        <strain evidence="7">LZ_2023a</strain>
        <tissue evidence="7">Muscle</tissue>
    </source>
</reference>
<sequence length="470" mass="50466">MGIHMSESSGLLTSYTSYNGKAETPATLAESADGCFRDDEKDETCSVDSEKRAHKGLSVGLATMFLLAEMAGAGLLNVPKAVANVGWGGLPLIVLLCLAVGFAGTRLGLCWVLLEERWPEYRAPCRRPYPAIARRALGKAGQIVAEVSMEVTLFGAATVYLMVSSQIINDLLGSLVPSLSQCSWTLILGAVLCPSTWFSTPKDFWGAPLFAMTATLLACLVVVVEVVLEKGEHDPPEFPAPTFNSFFLGFSSILFALGGSSIFPTIQNDMKNRAQFPESVVITFLSLLAIYLPLCAICYGILGTNGTPENIISAVSGPAVKVTQVFLLCHFLFAFSIVINPINQAIENYFNVPSDTFSVRRVVVRSSIMVMEVLVGFTIPDFSKILDLIGGSTVALMSFVLPPICYLRLSAVRGLDGLPLRVVPKWEVVALWVVVMVGVVGGVGSTWSALSTIISEQSFASSCFSPQTFL</sequence>
<dbReference type="Gene3D" id="1.20.1740.10">
    <property type="entry name" value="Amino acid/polyamine transporter I"/>
    <property type="match status" value="1"/>
</dbReference>
<dbReference type="Proteomes" id="UP001487740">
    <property type="component" value="Unassembled WGS sequence"/>
</dbReference>
<keyword evidence="4 5" id="KW-0472">Membrane</keyword>
<evidence type="ECO:0000259" key="6">
    <source>
        <dbReference type="Pfam" id="PF01490"/>
    </source>
</evidence>
<feature type="transmembrane region" description="Helical" evidence="5">
    <location>
        <begin position="90"/>
        <end position="114"/>
    </location>
</feature>